<dbReference type="Proteomes" id="UP001454036">
    <property type="component" value="Unassembled WGS sequence"/>
</dbReference>
<evidence type="ECO:0000313" key="3">
    <source>
        <dbReference type="Proteomes" id="UP001454036"/>
    </source>
</evidence>
<evidence type="ECO:0000256" key="1">
    <source>
        <dbReference type="SAM" id="MobiDB-lite"/>
    </source>
</evidence>
<dbReference type="AlphaFoldDB" id="A0AAV3R9R3"/>
<protein>
    <submittedName>
        <fullName evidence="2">Uncharacterized protein</fullName>
    </submittedName>
</protein>
<dbReference type="EMBL" id="BAABME010025324">
    <property type="protein sequence ID" value="GAA0171936.1"/>
    <property type="molecule type" value="Genomic_DNA"/>
</dbReference>
<gene>
    <name evidence="2" type="ORF">LIER_41250</name>
</gene>
<keyword evidence="3" id="KW-1185">Reference proteome</keyword>
<organism evidence="2 3">
    <name type="scientific">Lithospermum erythrorhizon</name>
    <name type="common">Purple gromwell</name>
    <name type="synonym">Lithospermum officinale var. erythrorhizon</name>
    <dbReference type="NCBI Taxonomy" id="34254"/>
    <lineage>
        <taxon>Eukaryota</taxon>
        <taxon>Viridiplantae</taxon>
        <taxon>Streptophyta</taxon>
        <taxon>Embryophyta</taxon>
        <taxon>Tracheophyta</taxon>
        <taxon>Spermatophyta</taxon>
        <taxon>Magnoliopsida</taxon>
        <taxon>eudicotyledons</taxon>
        <taxon>Gunneridae</taxon>
        <taxon>Pentapetalae</taxon>
        <taxon>asterids</taxon>
        <taxon>lamiids</taxon>
        <taxon>Boraginales</taxon>
        <taxon>Boraginaceae</taxon>
        <taxon>Boraginoideae</taxon>
        <taxon>Lithospermeae</taxon>
        <taxon>Lithospermum</taxon>
    </lineage>
</organism>
<reference evidence="2 3" key="1">
    <citation type="submission" date="2024-01" db="EMBL/GenBank/DDBJ databases">
        <title>The complete chloroplast genome sequence of Lithospermum erythrorhizon: insights into the phylogenetic relationship among Boraginaceae species and the maternal lineages of purple gromwells.</title>
        <authorList>
            <person name="Okada T."/>
            <person name="Watanabe K."/>
        </authorList>
    </citation>
    <scope>NUCLEOTIDE SEQUENCE [LARGE SCALE GENOMIC DNA]</scope>
</reference>
<feature type="compositionally biased region" description="Polar residues" evidence="1">
    <location>
        <begin position="34"/>
        <end position="59"/>
    </location>
</feature>
<evidence type="ECO:0000313" key="2">
    <source>
        <dbReference type="EMBL" id="GAA0171936.1"/>
    </source>
</evidence>
<sequence>MSIQDSSFTPTPSMDEFDDNETIDEIEVGEMVDLNNSQTDGSMAAGQSTEALEEPQNTGYGRGSRPKKSIVHKEMLCITLPDDEKVKMKREMSLVNRLEEPEEDALQYNFGEESVAASSTIPNLPP</sequence>
<feature type="compositionally biased region" description="Acidic residues" evidence="1">
    <location>
        <begin position="15"/>
        <end position="30"/>
    </location>
</feature>
<feature type="region of interest" description="Disordered" evidence="1">
    <location>
        <begin position="1"/>
        <end position="67"/>
    </location>
</feature>
<name>A0AAV3R9R3_LITER</name>
<accession>A0AAV3R9R3</accession>
<feature type="compositionally biased region" description="Polar residues" evidence="1">
    <location>
        <begin position="1"/>
        <end position="12"/>
    </location>
</feature>
<proteinExistence type="predicted"/>
<comment type="caution">
    <text evidence="2">The sequence shown here is derived from an EMBL/GenBank/DDBJ whole genome shotgun (WGS) entry which is preliminary data.</text>
</comment>